<reference evidence="1 2" key="1">
    <citation type="journal article" date="2022" name="Plant J.">
        <title>Chromosome-level genome of Camellia lanceoleosa provides a valuable resource for understanding genome evolution and self-incompatibility.</title>
        <authorList>
            <person name="Gong W."/>
            <person name="Xiao S."/>
            <person name="Wang L."/>
            <person name="Liao Z."/>
            <person name="Chang Y."/>
            <person name="Mo W."/>
            <person name="Hu G."/>
            <person name="Li W."/>
            <person name="Zhao G."/>
            <person name="Zhu H."/>
            <person name="Hu X."/>
            <person name="Ji K."/>
            <person name="Xiang X."/>
            <person name="Song Q."/>
            <person name="Yuan D."/>
            <person name="Jin S."/>
            <person name="Zhang L."/>
        </authorList>
    </citation>
    <scope>NUCLEOTIDE SEQUENCE [LARGE SCALE GENOMIC DNA]</scope>
    <source>
        <strain evidence="1">SQ_2022a</strain>
    </source>
</reference>
<dbReference type="Proteomes" id="UP001060215">
    <property type="component" value="Chromosome 3"/>
</dbReference>
<sequence>MYEESACFDPNTTMQEGSAKDGFSQNVPNYTPSFYMEDLSYRQNPPPEKPAATTVAVAVEHSLLFLGNCFSLYHVYNLGGSRTGSLFGGGGVDEREGSRVGVQTKSDRASIVGDAIEYIKELLREINELEILVEKKRCGRERSKRHKTEDGSAIRDVERFNIKPDPEQSYNGSTLTSSWLQRKSKDTEVDVSIIDDEVTIKLGQRKKINCLLLVSKSETQGNYQSYCRLHPQTIQTKGSSQKRALADQHTQPDHAQQIAQAHTDDPSHDSKQHLILTRLTGTPSAIQNQQYAPAVCISSKHKNKTTQPAIAKNADALAQDHTSRLISCKAPIQKDYTHRANEQGSKEAQASAE</sequence>
<proteinExistence type="predicted"/>
<evidence type="ECO:0000313" key="1">
    <source>
        <dbReference type="EMBL" id="KAI8025323.1"/>
    </source>
</evidence>
<name>A0ACC0II39_9ERIC</name>
<protein>
    <submittedName>
        <fullName evidence="1">Transcription factor bHLH10</fullName>
    </submittedName>
</protein>
<gene>
    <name evidence="1" type="ORF">LOK49_LG02G01062</name>
</gene>
<evidence type="ECO:0000313" key="2">
    <source>
        <dbReference type="Proteomes" id="UP001060215"/>
    </source>
</evidence>
<accession>A0ACC0II39</accession>
<keyword evidence="2" id="KW-1185">Reference proteome</keyword>
<organism evidence="1 2">
    <name type="scientific">Camellia lanceoleosa</name>
    <dbReference type="NCBI Taxonomy" id="1840588"/>
    <lineage>
        <taxon>Eukaryota</taxon>
        <taxon>Viridiplantae</taxon>
        <taxon>Streptophyta</taxon>
        <taxon>Embryophyta</taxon>
        <taxon>Tracheophyta</taxon>
        <taxon>Spermatophyta</taxon>
        <taxon>Magnoliopsida</taxon>
        <taxon>eudicotyledons</taxon>
        <taxon>Gunneridae</taxon>
        <taxon>Pentapetalae</taxon>
        <taxon>asterids</taxon>
        <taxon>Ericales</taxon>
        <taxon>Theaceae</taxon>
        <taxon>Camellia</taxon>
    </lineage>
</organism>
<comment type="caution">
    <text evidence="1">The sequence shown here is derived from an EMBL/GenBank/DDBJ whole genome shotgun (WGS) entry which is preliminary data.</text>
</comment>
<dbReference type="EMBL" id="CM045760">
    <property type="protein sequence ID" value="KAI8025323.1"/>
    <property type="molecule type" value="Genomic_DNA"/>
</dbReference>